<evidence type="ECO:0000256" key="4">
    <source>
        <dbReference type="ARBA" id="ARBA00022884"/>
    </source>
</evidence>
<comment type="similarity">
    <text evidence="6">Belongs to the class I-like SAM-binding methyltransferase superfamily. RsmB/NOP family.</text>
</comment>
<dbReference type="InterPro" id="IPR029063">
    <property type="entry name" value="SAM-dependent_MTases_sf"/>
</dbReference>
<dbReference type="Gene3D" id="3.40.50.150">
    <property type="entry name" value="Vaccinia Virus protein VP39"/>
    <property type="match status" value="1"/>
</dbReference>
<dbReference type="Proteomes" id="UP000757232">
    <property type="component" value="Unassembled WGS sequence"/>
</dbReference>
<dbReference type="InterPro" id="IPR048889">
    <property type="entry name" value="NSUN5_RCM1_N"/>
</dbReference>
<dbReference type="GO" id="GO:0005730">
    <property type="term" value="C:nucleolus"/>
    <property type="evidence" value="ECO:0007669"/>
    <property type="project" value="TreeGrafter"/>
</dbReference>
<dbReference type="FunFam" id="3.40.50.150:FF:000164">
    <property type="entry name" value="Methyltransferase NSUN5, putative"/>
    <property type="match status" value="1"/>
</dbReference>
<keyword evidence="3 6" id="KW-0949">S-adenosyl-L-methionine</keyword>
<evidence type="ECO:0000256" key="2">
    <source>
        <dbReference type="ARBA" id="ARBA00022679"/>
    </source>
</evidence>
<evidence type="ECO:0000256" key="7">
    <source>
        <dbReference type="SAM" id="MobiDB-lite"/>
    </source>
</evidence>
<dbReference type="InterPro" id="IPR001678">
    <property type="entry name" value="MeTrfase_RsmB-F_NOP2_dom"/>
</dbReference>
<reference evidence="9" key="1">
    <citation type="submission" date="2016-06" db="EMBL/GenBank/DDBJ databases">
        <title>Draft Genome sequence of the fungus Inonotus baumii.</title>
        <authorList>
            <person name="Zhu H."/>
            <person name="Lin W."/>
        </authorList>
    </citation>
    <scope>NUCLEOTIDE SEQUENCE</scope>
    <source>
        <strain evidence="9">821</strain>
    </source>
</reference>
<dbReference type="InterPro" id="IPR023267">
    <property type="entry name" value="RCMT"/>
</dbReference>
<feature type="binding site" evidence="6">
    <location>
        <position position="301"/>
    </location>
    <ligand>
        <name>S-adenosyl-L-methionine</name>
        <dbReference type="ChEBI" id="CHEBI:59789"/>
    </ligand>
</feature>
<dbReference type="AlphaFoldDB" id="A0A9Q5MYW2"/>
<keyword evidence="10" id="KW-1185">Reference proteome</keyword>
<dbReference type="Gene3D" id="3.30.70.1170">
    <property type="entry name" value="Sun protein, domain 3"/>
    <property type="match status" value="1"/>
</dbReference>
<dbReference type="InterPro" id="IPR049560">
    <property type="entry name" value="MeTrfase_RsmB-F_NOP2_cat"/>
</dbReference>
<sequence length="508" mass="56578">MNFYFDAAKVLDKLDAKQGSIKGIVSTLPEKDRKRTAALVIETLKYKAVLSDVIRAADLLKHERQKLTSPNLALLLVHDLLLSKGKIQTSDGPIKQAVLRHKIRLQSELTKIQVRRGAKSVTELAQGGDTRADLIPRYVRVNTLIWSTKDAVRHFLSQGYKEEGDPLTSKKAFQRDRHVPDLILFHPSTPFNDSPLLDSGKIILQDKASCFPAVILSPPAHGNAYVIDATAAPGNKTTLLSALMKGRGKLYAFERDKKRFSTLKKMVARAHCGNVEPTNADFLAADPHDARYSRVSHILVDPSCSGSGIVNRLDHLLETGELSLEDENDLDAQEERLQKLAAFQLSMIKHGMKFPAVEKIVYSTCSVHAAENEDVVSQALASDEAKDGNFFLADRGEVLPTWPRRGLPERMRVFNIQAESLIRCIPGDDHTNGFFVSCFIRKKSGTETDHGASEADMGRKTLDEKRDNPSRKRQVDDDEVKNGKQHENTQSVPTPGKSKRKRRKKIAP</sequence>
<evidence type="ECO:0000256" key="6">
    <source>
        <dbReference type="PROSITE-ProRule" id="PRU01023"/>
    </source>
</evidence>
<keyword evidence="2 6" id="KW-0808">Transferase</keyword>
<evidence type="ECO:0000259" key="8">
    <source>
        <dbReference type="PROSITE" id="PS51686"/>
    </source>
</evidence>
<evidence type="ECO:0000313" key="9">
    <source>
        <dbReference type="EMBL" id="OCB84767.1"/>
    </source>
</evidence>
<dbReference type="GO" id="GO:0070475">
    <property type="term" value="P:rRNA base methylation"/>
    <property type="evidence" value="ECO:0007669"/>
    <property type="project" value="TreeGrafter"/>
</dbReference>
<feature type="domain" description="SAM-dependent MTase RsmB/NOP-type" evidence="8">
    <location>
        <begin position="127"/>
        <end position="442"/>
    </location>
</feature>
<accession>A0A9Q5MYW2</accession>
<feature type="binding site" evidence="6">
    <location>
        <position position="281"/>
    </location>
    <ligand>
        <name>S-adenosyl-L-methionine</name>
        <dbReference type="ChEBI" id="CHEBI:59789"/>
    </ligand>
</feature>
<gene>
    <name evidence="9" type="ORF">A7U60_g8292</name>
</gene>
<keyword evidence="4 6" id="KW-0694">RNA-binding</keyword>
<comment type="caution">
    <text evidence="6">Lacks conserved residue(s) required for the propagation of feature annotation.</text>
</comment>
<organism evidence="9 10">
    <name type="scientific">Sanghuangporus baumii</name>
    <name type="common">Phellinus baumii</name>
    <dbReference type="NCBI Taxonomy" id="108892"/>
    <lineage>
        <taxon>Eukaryota</taxon>
        <taxon>Fungi</taxon>
        <taxon>Dikarya</taxon>
        <taxon>Basidiomycota</taxon>
        <taxon>Agaricomycotina</taxon>
        <taxon>Agaricomycetes</taxon>
        <taxon>Hymenochaetales</taxon>
        <taxon>Hymenochaetaceae</taxon>
        <taxon>Sanghuangporus</taxon>
    </lineage>
</organism>
<proteinExistence type="inferred from homology"/>
<dbReference type="OrthoDB" id="435282at2759"/>
<dbReference type="EMBL" id="LNZH02000214">
    <property type="protein sequence ID" value="OCB84767.1"/>
    <property type="molecule type" value="Genomic_DNA"/>
</dbReference>
<feature type="compositionally biased region" description="Basic and acidic residues" evidence="7">
    <location>
        <begin position="446"/>
        <end position="487"/>
    </location>
</feature>
<dbReference type="PANTHER" id="PTHR22807">
    <property type="entry name" value="NOP2 YEAST -RELATED NOL1/NOP2/FMU SUN DOMAIN-CONTAINING"/>
    <property type="match status" value="1"/>
</dbReference>
<feature type="compositionally biased region" description="Basic residues" evidence="7">
    <location>
        <begin position="497"/>
        <end position="508"/>
    </location>
</feature>
<dbReference type="PRINTS" id="PR02008">
    <property type="entry name" value="RCMTFAMILY"/>
</dbReference>
<dbReference type="PANTHER" id="PTHR22807:SF4">
    <property type="entry name" value="28S RRNA (CYTOSINE-C(5))-METHYLTRANSFERASE"/>
    <property type="match status" value="1"/>
</dbReference>
<evidence type="ECO:0000256" key="1">
    <source>
        <dbReference type="ARBA" id="ARBA00022603"/>
    </source>
</evidence>
<dbReference type="PROSITE" id="PS51686">
    <property type="entry name" value="SAM_MT_RSMB_NOP"/>
    <property type="match status" value="1"/>
</dbReference>
<keyword evidence="1 6" id="KW-0489">Methyltransferase</keyword>
<evidence type="ECO:0000313" key="10">
    <source>
        <dbReference type="Proteomes" id="UP000757232"/>
    </source>
</evidence>
<dbReference type="GO" id="GO:0003723">
    <property type="term" value="F:RNA binding"/>
    <property type="evidence" value="ECO:0007669"/>
    <property type="project" value="UniProtKB-UniRule"/>
</dbReference>
<protein>
    <submittedName>
        <fullName evidence="9">S-adenosyl-L-methionine-dependent methyltransferase</fullName>
    </submittedName>
</protein>
<evidence type="ECO:0000256" key="3">
    <source>
        <dbReference type="ARBA" id="ARBA00022691"/>
    </source>
</evidence>
<dbReference type="GO" id="GO:0008173">
    <property type="term" value="F:RNA methyltransferase activity"/>
    <property type="evidence" value="ECO:0007669"/>
    <property type="project" value="InterPro"/>
</dbReference>
<dbReference type="InterPro" id="IPR049561">
    <property type="entry name" value="NSUN5_7_fdxn-like"/>
</dbReference>
<evidence type="ECO:0000256" key="5">
    <source>
        <dbReference type="ARBA" id="ARBA00053002"/>
    </source>
</evidence>
<dbReference type="Pfam" id="PF21153">
    <property type="entry name" value="NSUN5_N"/>
    <property type="match status" value="1"/>
</dbReference>
<comment type="catalytic activity">
    <reaction evidence="5">
        <text>a cytidine in 25S rRNA + S-adenosyl-L-methionine = a 5-methylcytidine in 25S rRNA + S-adenosyl-L-homocysteine + H(+)</text>
        <dbReference type="Rhea" id="RHEA:47780"/>
        <dbReference type="Rhea" id="RHEA-COMP:11911"/>
        <dbReference type="Rhea" id="RHEA-COMP:11912"/>
        <dbReference type="ChEBI" id="CHEBI:15378"/>
        <dbReference type="ChEBI" id="CHEBI:57856"/>
        <dbReference type="ChEBI" id="CHEBI:59789"/>
        <dbReference type="ChEBI" id="CHEBI:74483"/>
        <dbReference type="ChEBI" id="CHEBI:82748"/>
    </reaction>
</comment>
<dbReference type="SUPFAM" id="SSF53335">
    <property type="entry name" value="S-adenosyl-L-methionine-dependent methyltransferases"/>
    <property type="match status" value="1"/>
</dbReference>
<dbReference type="Pfam" id="PF01189">
    <property type="entry name" value="Methyltr_RsmB-F"/>
    <property type="match status" value="1"/>
</dbReference>
<feature type="binding site" evidence="6">
    <location>
        <position position="254"/>
    </location>
    <ligand>
        <name>S-adenosyl-L-methionine</name>
        <dbReference type="ChEBI" id="CHEBI:59789"/>
    </ligand>
</feature>
<comment type="caution">
    <text evidence="9">The sequence shown here is derived from an EMBL/GenBank/DDBJ whole genome shotgun (WGS) entry which is preliminary data.</text>
</comment>
<feature type="region of interest" description="Disordered" evidence="7">
    <location>
        <begin position="446"/>
        <end position="508"/>
    </location>
</feature>
<name>A0A9Q5MYW2_SANBA</name>
<feature type="active site" description="Nucleophile" evidence="6">
    <location>
        <position position="365"/>
    </location>
</feature>
<dbReference type="Pfam" id="PF21148">
    <property type="entry name" value="NSUN5_fdxn-like"/>
    <property type="match status" value="1"/>
</dbReference>